<protein>
    <recommendedName>
        <fullName evidence="9">4Fe-4S ferredoxin-type domain-containing protein</fullName>
    </recommendedName>
</protein>
<gene>
    <name evidence="10" type="ORF">LCGC14_3105620</name>
</gene>
<dbReference type="PANTHER" id="PTHR43498:SF1">
    <property type="entry name" value="COB--COM HETERODISULFIDE REDUCTASE IRON-SULFUR SUBUNIT A"/>
    <property type="match status" value="1"/>
</dbReference>
<feature type="non-terminal residue" evidence="10">
    <location>
        <position position="289"/>
    </location>
</feature>
<dbReference type="InterPro" id="IPR039650">
    <property type="entry name" value="HdrA-like"/>
</dbReference>
<name>A0A0F8YE15_9ZZZZ</name>
<keyword evidence="8" id="KW-0411">Iron-sulfur</keyword>
<dbReference type="GO" id="GO:0046872">
    <property type="term" value="F:metal ion binding"/>
    <property type="evidence" value="ECO:0007669"/>
    <property type="project" value="UniProtKB-KW"/>
</dbReference>
<dbReference type="SUPFAM" id="SSF51971">
    <property type="entry name" value="Nucleotide-binding domain"/>
    <property type="match status" value="1"/>
</dbReference>
<evidence type="ECO:0000256" key="3">
    <source>
        <dbReference type="ARBA" id="ARBA00022485"/>
    </source>
</evidence>
<comment type="similarity">
    <text evidence="2">Belongs to the HdrA family.</text>
</comment>
<reference evidence="10" key="1">
    <citation type="journal article" date="2015" name="Nature">
        <title>Complex archaea that bridge the gap between prokaryotes and eukaryotes.</title>
        <authorList>
            <person name="Spang A."/>
            <person name="Saw J.H."/>
            <person name="Jorgensen S.L."/>
            <person name="Zaremba-Niedzwiedzka K."/>
            <person name="Martijn J."/>
            <person name="Lind A.E."/>
            <person name="van Eijk R."/>
            <person name="Schleper C."/>
            <person name="Guy L."/>
            <person name="Ettema T.J."/>
        </authorList>
    </citation>
    <scope>NUCLEOTIDE SEQUENCE</scope>
</reference>
<dbReference type="AlphaFoldDB" id="A0A0F8YE15"/>
<dbReference type="InterPro" id="IPR036188">
    <property type="entry name" value="FAD/NAD-bd_sf"/>
</dbReference>
<dbReference type="Pfam" id="PF00037">
    <property type="entry name" value="Fer4"/>
    <property type="match status" value="1"/>
</dbReference>
<evidence type="ECO:0000256" key="4">
    <source>
        <dbReference type="ARBA" id="ARBA00022723"/>
    </source>
</evidence>
<dbReference type="EMBL" id="LAZR01067051">
    <property type="protein sequence ID" value="KKK52369.1"/>
    <property type="molecule type" value="Genomic_DNA"/>
</dbReference>
<dbReference type="PROSITE" id="PS00198">
    <property type="entry name" value="4FE4S_FER_1"/>
    <property type="match status" value="1"/>
</dbReference>
<keyword evidence="5" id="KW-0274">FAD</keyword>
<feature type="domain" description="4Fe-4S ferredoxin-type" evidence="9">
    <location>
        <begin position="95"/>
        <end position="126"/>
    </location>
</feature>
<evidence type="ECO:0000256" key="6">
    <source>
        <dbReference type="ARBA" id="ARBA00023002"/>
    </source>
</evidence>
<keyword evidence="7" id="KW-0408">Iron</keyword>
<dbReference type="GO" id="GO:0016491">
    <property type="term" value="F:oxidoreductase activity"/>
    <property type="evidence" value="ECO:0007669"/>
    <property type="project" value="UniProtKB-KW"/>
</dbReference>
<keyword evidence="4" id="KW-0479">Metal-binding</keyword>
<evidence type="ECO:0000256" key="2">
    <source>
        <dbReference type="ARBA" id="ARBA00006561"/>
    </source>
</evidence>
<organism evidence="10">
    <name type="scientific">marine sediment metagenome</name>
    <dbReference type="NCBI Taxonomy" id="412755"/>
    <lineage>
        <taxon>unclassified sequences</taxon>
        <taxon>metagenomes</taxon>
        <taxon>ecological metagenomes</taxon>
    </lineage>
</organism>
<dbReference type="PANTHER" id="PTHR43498">
    <property type="entry name" value="FERREDOXIN:COB-COM HETERODISULFIDE REDUCTASE SUBUNIT A"/>
    <property type="match status" value="1"/>
</dbReference>
<dbReference type="PROSITE" id="PS51379">
    <property type="entry name" value="4FE4S_FER_2"/>
    <property type="match status" value="2"/>
</dbReference>
<evidence type="ECO:0000259" key="9">
    <source>
        <dbReference type="PROSITE" id="PS51379"/>
    </source>
</evidence>
<comment type="caution">
    <text evidence="10">The sequence shown here is derived from an EMBL/GenBank/DDBJ whole genome shotgun (WGS) entry which is preliminary data.</text>
</comment>
<dbReference type="InterPro" id="IPR017896">
    <property type="entry name" value="4Fe4S_Fe-S-bd"/>
</dbReference>
<evidence type="ECO:0000256" key="8">
    <source>
        <dbReference type="ARBA" id="ARBA00023014"/>
    </source>
</evidence>
<dbReference type="Gene3D" id="3.50.50.60">
    <property type="entry name" value="FAD/NAD(P)-binding domain"/>
    <property type="match status" value="1"/>
</dbReference>
<comment type="cofactor">
    <cofactor evidence="1">
        <name>FAD</name>
        <dbReference type="ChEBI" id="CHEBI:57692"/>
    </cofactor>
</comment>
<accession>A0A0F8YE15</accession>
<dbReference type="Pfam" id="PF12831">
    <property type="entry name" value="FAD_oxidored"/>
    <property type="match status" value="1"/>
</dbReference>
<proteinExistence type="inferred from homology"/>
<dbReference type="SUPFAM" id="SSF54862">
    <property type="entry name" value="4Fe-4S ferredoxins"/>
    <property type="match status" value="1"/>
</dbReference>
<dbReference type="InterPro" id="IPR017900">
    <property type="entry name" value="4Fe4S_Fe_S_CS"/>
</dbReference>
<evidence type="ECO:0000256" key="5">
    <source>
        <dbReference type="ARBA" id="ARBA00022827"/>
    </source>
</evidence>
<evidence type="ECO:0000256" key="7">
    <source>
        <dbReference type="ARBA" id="ARBA00023004"/>
    </source>
</evidence>
<evidence type="ECO:0000256" key="1">
    <source>
        <dbReference type="ARBA" id="ARBA00001974"/>
    </source>
</evidence>
<feature type="domain" description="4Fe-4S ferredoxin-type" evidence="9">
    <location>
        <begin position="144"/>
        <end position="178"/>
    </location>
</feature>
<dbReference type="Gene3D" id="3.30.70.20">
    <property type="match status" value="1"/>
</dbReference>
<evidence type="ECO:0000313" key="10">
    <source>
        <dbReference type="EMBL" id="KKK52369.1"/>
    </source>
</evidence>
<keyword evidence="5" id="KW-0285">Flavoprotein</keyword>
<sequence length="289" mass="31961">MEGSVLVIGGGIAGIQTSLDLTELGFKVYLVERTPSIGGRMSQLDKTFPTNDCALCILAPKMVEVFRNPNIELMTYHEVKKVEGKPGNFKVIVLKKPRYIDEEKCKGCGDCANRCPKIEVGNVFDMNLGKRKSVYIPFPQAVPPVYLIDPDLCLKLTRGVCGVCEKVCEPKAIDFEQKSLEIKLNVGAVVVATGFDILTQLSSRWGYNFKNVVSALEYERILSASGPFGGQVLRPSDEKEPENIAFIQCAGSRDLHENVPYCSSVCCMYTAKEAIITKEHSEHSNCYVF</sequence>
<keyword evidence="6" id="KW-0560">Oxidoreductase</keyword>
<keyword evidence="3" id="KW-0004">4Fe-4S</keyword>
<dbReference type="GO" id="GO:0051539">
    <property type="term" value="F:4 iron, 4 sulfur cluster binding"/>
    <property type="evidence" value="ECO:0007669"/>
    <property type="project" value="UniProtKB-KW"/>
</dbReference>